<dbReference type="AlphaFoldDB" id="A0A3M7T4D8"/>
<keyword evidence="2" id="KW-1185">Reference proteome</keyword>
<accession>A0A3M7T4D8</accession>
<name>A0A3M7T4D8_BRAPC</name>
<dbReference type="Proteomes" id="UP000276133">
    <property type="component" value="Unassembled WGS sequence"/>
</dbReference>
<sequence length="133" mass="15766">MEVVKKIWYLNSKLKKSRSSGKRKCQLKNSKVLSSFFYRQLIFNWDPEYEDCIQIAREHVKIKTLGIEKVINNISEKFKFPIFQWSFMLNNPSNKRCNKNIHETVMFTLVPLGPSIRSLFLDVLGHPFLKLQN</sequence>
<comment type="caution">
    <text evidence="1">The sequence shown here is derived from an EMBL/GenBank/DDBJ whole genome shotgun (WGS) entry which is preliminary data.</text>
</comment>
<proteinExistence type="predicted"/>
<protein>
    <submittedName>
        <fullName evidence="1">Uncharacterized protein</fullName>
    </submittedName>
</protein>
<dbReference type="EMBL" id="REGN01000326">
    <property type="protein sequence ID" value="RNA42700.1"/>
    <property type="molecule type" value="Genomic_DNA"/>
</dbReference>
<evidence type="ECO:0000313" key="2">
    <source>
        <dbReference type="Proteomes" id="UP000276133"/>
    </source>
</evidence>
<gene>
    <name evidence="1" type="ORF">BpHYR1_004425</name>
</gene>
<reference evidence="1 2" key="1">
    <citation type="journal article" date="2018" name="Sci. Rep.">
        <title>Genomic signatures of local adaptation to the degree of environmental predictability in rotifers.</title>
        <authorList>
            <person name="Franch-Gras L."/>
            <person name="Hahn C."/>
            <person name="Garcia-Roger E.M."/>
            <person name="Carmona M.J."/>
            <person name="Serra M."/>
            <person name="Gomez A."/>
        </authorList>
    </citation>
    <scope>NUCLEOTIDE SEQUENCE [LARGE SCALE GENOMIC DNA]</scope>
    <source>
        <strain evidence="1">HYR1</strain>
    </source>
</reference>
<evidence type="ECO:0000313" key="1">
    <source>
        <dbReference type="EMBL" id="RNA42700.1"/>
    </source>
</evidence>
<organism evidence="1 2">
    <name type="scientific">Brachionus plicatilis</name>
    <name type="common">Marine rotifer</name>
    <name type="synonym">Brachionus muelleri</name>
    <dbReference type="NCBI Taxonomy" id="10195"/>
    <lineage>
        <taxon>Eukaryota</taxon>
        <taxon>Metazoa</taxon>
        <taxon>Spiralia</taxon>
        <taxon>Gnathifera</taxon>
        <taxon>Rotifera</taxon>
        <taxon>Eurotatoria</taxon>
        <taxon>Monogononta</taxon>
        <taxon>Pseudotrocha</taxon>
        <taxon>Ploima</taxon>
        <taxon>Brachionidae</taxon>
        <taxon>Brachionus</taxon>
    </lineage>
</organism>